<sequence length="40" mass="4620">MSSTIIMRDAFKSRSRFSGLRLQEWATISNSVLPKDTFQN</sequence>
<evidence type="ECO:0000313" key="1">
    <source>
        <dbReference type="EMBL" id="ACD47059.1"/>
    </source>
</evidence>
<organism evidence="1">
    <name type="scientific">Mus musculus</name>
    <name type="common">Mouse</name>
    <dbReference type="NCBI Taxonomy" id="10090"/>
    <lineage>
        <taxon>Eukaryota</taxon>
        <taxon>Metazoa</taxon>
        <taxon>Chordata</taxon>
        <taxon>Craniata</taxon>
        <taxon>Vertebrata</taxon>
        <taxon>Euteleostomi</taxon>
        <taxon>Mammalia</taxon>
        <taxon>Eutheria</taxon>
        <taxon>Euarchontoglires</taxon>
        <taxon>Glires</taxon>
        <taxon>Rodentia</taxon>
        <taxon>Myomorpha</taxon>
        <taxon>Muroidea</taxon>
        <taxon>Muridae</taxon>
        <taxon>Murinae</taxon>
        <taxon>Mus</taxon>
        <taxon>Mus</taxon>
    </lineage>
</organism>
<dbReference type="AlphaFoldDB" id="C6EQJ7"/>
<reference evidence="1" key="1">
    <citation type="submission" date="2007-10" db="EMBL/GenBank/DDBJ databases">
        <title>An active antisense promoter in mouse L1 retrotransposons has implications for fusion gene expression and epigenetic control.</title>
        <authorList>
            <person name="Li J."/>
            <person name="Symer D.E."/>
        </authorList>
    </citation>
    <scope>NUCLEOTIDE SEQUENCE</scope>
    <source>
        <strain evidence="1">DBA/2J</strain>
        <tissue evidence="1">Testis</tissue>
    </source>
</reference>
<dbReference type="EMBL" id="EU234038">
    <property type="protein sequence ID" value="ACD47059.1"/>
    <property type="molecule type" value="mRNA"/>
</dbReference>
<accession>C6EQJ7</accession>
<protein>
    <submittedName>
        <fullName evidence="1">ASL1/B3gnt1 fusion protein</fullName>
    </submittedName>
</protein>
<proteinExistence type="evidence at transcript level"/>
<name>C6EQJ7_MOUSE</name>